<gene>
    <name evidence="1" type="ORF">TNCT_583101</name>
</gene>
<evidence type="ECO:0000313" key="2">
    <source>
        <dbReference type="Proteomes" id="UP000887116"/>
    </source>
</evidence>
<dbReference type="EMBL" id="BMAO01019221">
    <property type="protein sequence ID" value="GFR29145.1"/>
    <property type="molecule type" value="Genomic_DNA"/>
</dbReference>
<sequence>MPGRRMRRHFAQLSQFEKGLITALVDASCCSPSRSLGRRYLKIIFGAVDTRSYGRVENRIWSDKEDDETGESALVYSTVTVSFHDTIRCMAASCSTKPFPSRLMITNLQSKLLSRNKTYR</sequence>
<comment type="caution">
    <text evidence="1">The sequence shown here is derived from an EMBL/GenBank/DDBJ whole genome shotgun (WGS) entry which is preliminary data.</text>
</comment>
<keyword evidence="2" id="KW-1185">Reference proteome</keyword>
<accession>A0A8X6JBQ2</accession>
<proteinExistence type="predicted"/>
<dbReference type="AlphaFoldDB" id="A0A8X6JBQ2"/>
<dbReference type="Proteomes" id="UP000887116">
    <property type="component" value="Unassembled WGS sequence"/>
</dbReference>
<protein>
    <submittedName>
        <fullName evidence="1">Uncharacterized protein</fullName>
    </submittedName>
</protein>
<organism evidence="1 2">
    <name type="scientific">Trichonephila clavata</name>
    <name type="common">Joro spider</name>
    <name type="synonym">Nephila clavata</name>
    <dbReference type="NCBI Taxonomy" id="2740835"/>
    <lineage>
        <taxon>Eukaryota</taxon>
        <taxon>Metazoa</taxon>
        <taxon>Ecdysozoa</taxon>
        <taxon>Arthropoda</taxon>
        <taxon>Chelicerata</taxon>
        <taxon>Arachnida</taxon>
        <taxon>Araneae</taxon>
        <taxon>Araneomorphae</taxon>
        <taxon>Entelegynae</taxon>
        <taxon>Araneoidea</taxon>
        <taxon>Nephilidae</taxon>
        <taxon>Trichonephila</taxon>
    </lineage>
</organism>
<reference evidence="1" key="1">
    <citation type="submission" date="2020-07" db="EMBL/GenBank/DDBJ databases">
        <title>Multicomponent nature underlies the extraordinary mechanical properties of spider dragline silk.</title>
        <authorList>
            <person name="Kono N."/>
            <person name="Nakamura H."/>
            <person name="Mori M."/>
            <person name="Yoshida Y."/>
            <person name="Ohtoshi R."/>
            <person name="Malay A.D."/>
            <person name="Moran D.A.P."/>
            <person name="Tomita M."/>
            <person name="Numata K."/>
            <person name="Arakawa K."/>
        </authorList>
    </citation>
    <scope>NUCLEOTIDE SEQUENCE</scope>
</reference>
<evidence type="ECO:0000313" key="1">
    <source>
        <dbReference type="EMBL" id="GFR29145.1"/>
    </source>
</evidence>
<name>A0A8X6JBQ2_TRICU</name>
<dbReference type="OrthoDB" id="10543020at2759"/>